<gene>
    <name evidence="3" type="ORF">QE152_g27655</name>
</gene>
<name>A0AAW1JVG1_POPJA</name>
<feature type="compositionally biased region" description="Basic and acidic residues" evidence="1">
    <location>
        <begin position="148"/>
        <end position="170"/>
    </location>
</feature>
<sequence length="229" mass="25094">MAVKRERIAILSKAYPETTLSANAQAAVEEAIVEEMFDGWEPGLILVECESPHSAERLRLKVPVLKNWKGAQLTTCKGEDIPKSHTATLFLPRSQEQAHEKLLALIEAPNEGLRTGVWSVLSLKDEGKGQLLRVGIDDSSHQTIKSKGKQEQEKREDLTPSTSKEGKPGSDAESTNSLCISDLYRGESASETMEVEELGEDTKEGDSTLTDEVEEDGTLIGKDDTLTEN</sequence>
<feature type="region of interest" description="Disordered" evidence="1">
    <location>
        <begin position="135"/>
        <end position="229"/>
    </location>
</feature>
<evidence type="ECO:0000259" key="2">
    <source>
        <dbReference type="Pfam" id="PF16012"/>
    </source>
</evidence>
<evidence type="ECO:0000313" key="3">
    <source>
        <dbReference type="EMBL" id="KAK9707746.1"/>
    </source>
</evidence>
<evidence type="ECO:0000313" key="4">
    <source>
        <dbReference type="Proteomes" id="UP001458880"/>
    </source>
</evidence>
<proteinExistence type="predicted"/>
<keyword evidence="4" id="KW-1185">Reference proteome</keyword>
<comment type="caution">
    <text evidence="3">The sequence shown here is derived from an EMBL/GenBank/DDBJ whole genome shotgun (WGS) entry which is preliminary data.</text>
</comment>
<dbReference type="EMBL" id="JASPKY010000343">
    <property type="protein sequence ID" value="KAK9707746.1"/>
    <property type="molecule type" value="Genomic_DNA"/>
</dbReference>
<protein>
    <recommendedName>
        <fullName evidence="2">DUF4780 domain-containing protein</fullName>
    </recommendedName>
</protein>
<reference evidence="3 4" key="1">
    <citation type="journal article" date="2024" name="BMC Genomics">
        <title>De novo assembly and annotation of Popillia japonica's genome with initial clues to its potential as an invasive pest.</title>
        <authorList>
            <person name="Cucini C."/>
            <person name="Boschi S."/>
            <person name="Funari R."/>
            <person name="Cardaioli E."/>
            <person name="Iannotti N."/>
            <person name="Marturano G."/>
            <person name="Paoli F."/>
            <person name="Bruttini M."/>
            <person name="Carapelli A."/>
            <person name="Frati F."/>
            <person name="Nardi F."/>
        </authorList>
    </citation>
    <scope>NUCLEOTIDE SEQUENCE [LARGE SCALE GENOMIC DNA]</scope>
    <source>
        <strain evidence="3">DMR45628</strain>
    </source>
</reference>
<dbReference type="Pfam" id="PF16012">
    <property type="entry name" value="DUF4780"/>
    <property type="match status" value="1"/>
</dbReference>
<dbReference type="AlphaFoldDB" id="A0AAW1JVG1"/>
<organism evidence="3 4">
    <name type="scientific">Popillia japonica</name>
    <name type="common">Japanese beetle</name>
    <dbReference type="NCBI Taxonomy" id="7064"/>
    <lineage>
        <taxon>Eukaryota</taxon>
        <taxon>Metazoa</taxon>
        <taxon>Ecdysozoa</taxon>
        <taxon>Arthropoda</taxon>
        <taxon>Hexapoda</taxon>
        <taxon>Insecta</taxon>
        <taxon>Pterygota</taxon>
        <taxon>Neoptera</taxon>
        <taxon>Endopterygota</taxon>
        <taxon>Coleoptera</taxon>
        <taxon>Polyphaga</taxon>
        <taxon>Scarabaeiformia</taxon>
        <taxon>Scarabaeidae</taxon>
        <taxon>Rutelinae</taxon>
        <taxon>Popillia</taxon>
    </lineage>
</organism>
<accession>A0AAW1JVG1</accession>
<evidence type="ECO:0000256" key="1">
    <source>
        <dbReference type="SAM" id="MobiDB-lite"/>
    </source>
</evidence>
<dbReference type="Proteomes" id="UP001458880">
    <property type="component" value="Unassembled WGS sequence"/>
</dbReference>
<dbReference type="InterPro" id="IPR031961">
    <property type="entry name" value="DUF4780"/>
</dbReference>
<feature type="domain" description="DUF4780" evidence="2">
    <location>
        <begin position="7"/>
        <end position="148"/>
    </location>
</feature>